<evidence type="ECO:0000313" key="1">
    <source>
        <dbReference type="EMBL" id="KIN97335.1"/>
    </source>
</evidence>
<dbReference type="HOGENOM" id="CLU_2741098_0_0_1"/>
<dbReference type="Proteomes" id="UP000054217">
    <property type="component" value="Unassembled WGS sequence"/>
</dbReference>
<proteinExistence type="predicted"/>
<protein>
    <submittedName>
        <fullName evidence="1">Uncharacterized protein</fullName>
    </submittedName>
</protein>
<reference evidence="2" key="2">
    <citation type="submission" date="2015-01" db="EMBL/GenBank/DDBJ databases">
        <title>Evolutionary Origins and Diversification of the Mycorrhizal Mutualists.</title>
        <authorList>
            <consortium name="DOE Joint Genome Institute"/>
            <consortium name="Mycorrhizal Genomics Consortium"/>
            <person name="Kohler A."/>
            <person name="Kuo A."/>
            <person name="Nagy L.G."/>
            <person name="Floudas D."/>
            <person name="Copeland A."/>
            <person name="Barry K.W."/>
            <person name="Cichocki N."/>
            <person name="Veneault-Fourrey C."/>
            <person name="LaButti K."/>
            <person name="Lindquist E.A."/>
            <person name="Lipzen A."/>
            <person name="Lundell T."/>
            <person name="Morin E."/>
            <person name="Murat C."/>
            <person name="Riley R."/>
            <person name="Ohm R."/>
            <person name="Sun H."/>
            <person name="Tunlid A."/>
            <person name="Henrissat B."/>
            <person name="Grigoriev I.V."/>
            <person name="Hibbett D.S."/>
            <person name="Martin F."/>
        </authorList>
    </citation>
    <scope>NUCLEOTIDE SEQUENCE [LARGE SCALE GENOMIC DNA]</scope>
    <source>
        <strain evidence="2">Marx 270</strain>
    </source>
</reference>
<reference evidence="1 2" key="1">
    <citation type="submission" date="2014-04" db="EMBL/GenBank/DDBJ databases">
        <authorList>
            <consortium name="DOE Joint Genome Institute"/>
            <person name="Kuo A."/>
            <person name="Kohler A."/>
            <person name="Costa M.D."/>
            <person name="Nagy L.G."/>
            <person name="Floudas D."/>
            <person name="Copeland A."/>
            <person name="Barry K.W."/>
            <person name="Cichocki N."/>
            <person name="Veneault-Fourrey C."/>
            <person name="LaButti K."/>
            <person name="Lindquist E.A."/>
            <person name="Lipzen A."/>
            <person name="Lundell T."/>
            <person name="Morin E."/>
            <person name="Murat C."/>
            <person name="Sun H."/>
            <person name="Tunlid A."/>
            <person name="Henrissat B."/>
            <person name="Grigoriev I.V."/>
            <person name="Hibbett D.S."/>
            <person name="Martin F."/>
            <person name="Nordberg H.P."/>
            <person name="Cantor M.N."/>
            <person name="Hua S.X."/>
        </authorList>
    </citation>
    <scope>NUCLEOTIDE SEQUENCE [LARGE SCALE GENOMIC DNA]</scope>
    <source>
        <strain evidence="1 2">Marx 270</strain>
    </source>
</reference>
<name>A0A0C3NP40_PISTI</name>
<sequence>MTFRRMEISAYITFSKRVVKEVVRRVDVESDFEGQGLSAKAEESVMWQWEAVTTVTGNDLPSHGDLCLHHL</sequence>
<dbReference type="EMBL" id="KN832031">
    <property type="protein sequence ID" value="KIN97335.1"/>
    <property type="molecule type" value="Genomic_DNA"/>
</dbReference>
<organism evidence="1 2">
    <name type="scientific">Pisolithus tinctorius Marx 270</name>
    <dbReference type="NCBI Taxonomy" id="870435"/>
    <lineage>
        <taxon>Eukaryota</taxon>
        <taxon>Fungi</taxon>
        <taxon>Dikarya</taxon>
        <taxon>Basidiomycota</taxon>
        <taxon>Agaricomycotina</taxon>
        <taxon>Agaricomycetes</taxon>
        <taxon>Agaricomycetidae</taxon>
        <taxon>Boletales</taxon>
        <taxon>Sclerodermatineae</taxon>
        <taxon>Pisolithaceae</taxon>
        <taxon>Pisolithus</taxon>
    </lineage>
</organism>
<keyword evidence="2" id="KW-1185">Reference proteome</keyword>
<dbReference type="AlphaFoldDB" id="A0A0C3NP40"/>
<accession>A0A0C3NP40</accession>
<gene>
    <name evidence="1" type="ORF">M404DRAFT_897761</name>
</gene>
<evidence type="ECO:0000313" key="2">
    <source>
        <dbReference type="Proteomes" id="UP000054217"/>
    </source>
</evidence>
<dbReference type="InParanoid" id="A0A0C3NP40"/>